<feature type="compositionally biased region" description="Polar residues" evidence="1">
    <location>
        <begin position="1"/>
        <end position="12"/>
    </location>
</feature>
<name>A0AAV5CZG8_ELECO</name>
<comment type="caution">
    <text evidence="2">The sequence shown here is derived from an EMBL/GenBank/DDBJ whole genome shotgun (WGS) entry which is preliminary data.</text>
</comment>
<dbReference type="PANTHER" id="PTHR33312:SF37">
    <property type="entry name" value="BRI1 KINASE INHIBITOR 1"/>
    <property type="match status" value="1"/>
</dbReference>
<dbReference type="PANTHER" id="PTHR33312">
    <property type="entry name" value="MEMBRANE-ASSOCIATED KINASE REGULATOR 4-RELATED"/>
    <property type="match status" value="1"/>
</dbReference>
<feature type="compositionally biased region" description="Polar residues" evidence="1">
    <location>
        <begin position="30"/>
        <end position="43"/>
    </location>
</feature>
<dbReference type="GO" id="GO:0019210">
    <property type="term" value="F:kinase inhibitor activity"/>
    <property type="evidence" value="ECO:0007669"/>
    <property type="project" value="InterPro"/>
</dbReference>
<keyword evidence="3" id="KW-1185">Reference proteome</keyword>
<dbReference type="AlphaFoldDB" id="A0AAV5CZG8"/>
<feature type="region of interest" description="Disordered" evidence="1">
    <location>
        <begin position="1"/>
        <end position="69"/>
    </location>
</feature>
<protein>
    <recommendedName>
        <fullName evidence="4">BRI1 kinase inhibitor 1</fullName>
    </recommendedName>
</protein>
<dbReference type="GO" id="GO:0005886">
    <property type="term" value="C:plasma membrane"/>
    <property type="evidence" value="ECO:0007669"/>
    <property type="project" value="InterPro"/>
</dbReference>
<reference evidence="2" key="1">
    <citation type="journal article" date="2018" name="DNA Res.">
        <title>Multiple hybrid de novo genome assembly of finger millet, an orphan allotetraploid crop.</title>
        <authorList>
            <person name="Hatakeyama M."/>
            <person name="Aluri S."/>
            <person name="Balachadran M.T."/>
            <person name="Sivarajan S.R."/>
            <person name="Patrignani A."/>
            <person name="Gruter S."/>
            <person name="Poveda L."/>
            <person name="Shimizu-Inatsugi R."/>
            <person name="Baeten J."/>
            <person name="Francoijs K.J."/>
            <person name="Nataraja K.N."/>
            <person name="Reddy Y.A.N."/>
            <person name="Phadnis S."/>
            <person name="Ravikumar R.L."/>
            <person name="Schlapbach R."/>
            <person name="Sreeman S.M."/>
            <person name="Shimizu K.K."/>
        </authorList>
    </citation>
    <scope>NUCLEOTIDE SEQUENCE</scope>
</reference>
<gene>
    <name evidence="2" type="primary">ga21252</name>
    <name evidence="2" type="ORF">PR202_ga21252</name>
</gene>
<evidence type="ECO:0000313" key="2">
    <source>
        <dbReference type="EMBL" id="GJN03774.1"/>
    </source>
</evidence>
<evidence type="ECO:0000313" key="3">
    <source>
        <dbReference type="Proteomes" id="UP001054889"/>
    </source>
</evidence>
<reference evidence="2" key="2">
    <citation type="submission" date="2021-12" db="EMBL/GenBank/DDBJ databases">
        <title>Resequencing data analysis of finger millet.</title>
        <authorList>
            <person name="Hatakeyama M."/>
            <person name="Aluri S."/>
            <person name="Balachadran M.T."/>
            <person name="Sivarajan S.R."/>
            <person name="Poveda L."/>
            <person name="Shimizu-Inatsugi R."/>
            <person name="Schlapbach R."/>
            <person name="Sreeman S.M."/>
            <person name="Shimizu K.K."/>
        </authorList>
    </citation>
    <scope>NUCLEOTIDE SEQUENCE</scope>
</reference>
<dbReference type="EMBL" id="BQKI01000010">
    <property type="protein sequence ID" value="GJN03774.1"/>
    <property type="molecule type" value="Genomic_DNA"/>
</dbReference>
<accession>A0AAV5CZG8</accession>
<evidence type="ECO:0000256" key="1">
    <source>
        <dbReference type="SAM" id="MobiDB-lite"/>
    </source>
</evidence>
<proteinExistence type="predicted"/>
<feature type="compositionally biased region" description="Basic and acidic residues" evidence="1">
    <location>
        <begin position="16"/>
        <end position="25"/>
    </location>
</feature>
<organism evidence="2 3">
    <name type="scientific">Eleusine coracana subsp. coracana</name>
    <dbReference type="NCBI Taxonomy" id="191504"/>
    <lineage>
        <taxon>Eukaryota</taxon>
        <taxon>Viridiplantae</taxon>
        <taxon>Streptophyta</taxon>
        <taxon>Embryophyta</taxon>
        <taxon>Tracheophyta</taxon>
        <taxon>Spermatophyta</taxon>
        <taxon>Magnoliopsida</taxon>
        <taxon>Liliopsida</taxon>
        <taxon>Poales</taxon>
        <taxon>Poaceae</taxon>
        <taxon>PACMAD clade</taxon>
        <taxon>Chloridoideae</taxon>
        <taxon>Cynodonteae</taxon>
        <taxon>Eleusininae</taxon>
        <taxon>Eleusine</taxon>
    </lineage>
</organism>
<evidence type="ECO:0008006" key="4">
    <source>
        <dbReference type="Google" id="ProtNLM"/>
    </source>
</evidence>
<dbReference type="Proteomes" id="UP001054889">
    <property type="component" value="Unassembled WGS sequence"/>
</dbReference>
<sequence>MLEQLFTSSSSAGRKKKDDGSSELRRRSHTFTSSRCGSGNAPSSKRHKGRLSSAPASLRGSPANSGHHFIGESVKMSTSSELSTMEELQSAVQAAIAHCKSSAAASKQAAAGDDVRRKC</sequence>
<dbReference type="InterPro" id="IPR039620">
    <property type="entry name" value="BKI1/MAKR1/3/4"/>
</dbReference>